<dbReference type="RefSeq" id="YP_271900.1">
    <property type="nucleotide sequence ID" value="NC_007217.1"/>
</dbReference>
<protein>
    <submittedName>
        <fullName evidence="1">ORF 43</fullName>
    </submittedName>
</protein>
<accession>Q4KPE4</accession>
<organism evidence="1 2">
    <name type="scientific">Haloarcula hispanica SH1 virus</name>
    <dbReference type="NCBI Taxonomy" id="326574"/>
    <lineage>
        <taxon>Viruses</taxon>
        <taxon>Singelaviria</taxon>
        <taxon>Helvetiavirae</taxon>
        <taxon>Dividoviricota</taxon>
        <taxon>Laserviricetes</taxon>
        <taxon>Halopanivirales</taxon>
        <taxon>Sphaerolipoviridae</taxon>
        <taxon>Alphasphaerolipovirus</taxon>
        <taxon>Alphasphaerolipovirus serpentinense</taxon>
    </lineage>
</organism>
<evidence type="ECO:0000313" key="1">
    <source>
        <dbReference type="EMBL" id="AAY24969.1"/>
    </source>
</evidence>
<proteinExistence type="predicted"/>
<dbReference type="KEGG" id="vg:5176992"/>
<evidence type="ECO:0000313" key="2">
    <source>
        <dbReference type="Proteomes" id="UP000001469"/>
    </source>
</evidence>
<dbReference type="Proteomes" id="UP000001469">
    <property type="component" value="Segment"/>
</dbReference>
<sequence>MSPLSDHPVGLEARLGQLTGDDAALLGYFMADATSQGYYYLTLRTWEHPDDPDAWTLSLRYAYLTAGDGSDGWVDEGMNMRVNGPREPFLQALAQMFAGAIPRLDQPEADPWDGNVTEE</sequence>
<dbReference type="OrthoDB" id="19826at10239"/>
<reference evidence="1 2" key="1">
    <citation type="journal article" date="2005" name="J. Virol.">
        <title>Constituents of SH1, a novel lipid-containing virus infecting the halophilic euryarchaeon Haloarcula hispanica.</title>
        <authorList>
            <person name="Bamford D.H."/>
            <person name="Ravantti J.J."/>
            <person name="Ronnholm G."/>
            <person name="Laurinavicius S."/>
            <person name="Kukkaro P."/>
            <person name="Dyall-Smith M."/>
            <person name="Somerharju P."/>
            <person name="Kalkkinen N."/>
            <person name="Bamford J.K."/>
        </authorList>
    </citation>
    <scope>NUCLEOTIDE SEQUENCE</scope>
</reference>
<keyword evidence="2" id="KW-1185">Reference proteome</keyword>
<name>Q4KPE4_9VIRU</name>
<dbReference type="GeneID" id="5176992"/>
<dbReference type="EMBL" id="AY950802">
    <property type="protein sequence ID" value="AAY24969.1"/>
    <property type="molecule type" value="Genomic_DNA"/>
</dbReference>